<keyword evidence="3" id="KW-1185">Reference proteome</keyword>
<reference evidence="2" key="1">
    <citation type="journal article" date="2020" name="BMC Genomics">
        <title>Correction to: Identification and distribution of gene clusters required for synthesis of sphingolipid metabolism inhibitors in diverse species of the filamentous fungus Fusarium.</title>
        <authorList>
            <person name="Kim H.S."/>
            <person name="Lohmar J.M."/>
            <person name="Busman M."/>
            <person name="Brown D.W."/>
            <person name="Naumann T.A."/>
            <person name="Divon H.H."/>
            <person name="Lysoe E."/>
            <person name="Uhlig S."/>
            <person name="Proctor R.H."/>
        </authorList>
    </citation>
    <scope>NUCLEOTIDE SEQUENCE</scope>
    <source>
        <strain evidence="2">NRRL 45417</strain>
    </source>
</reference>
<dbReference type="Proteomes" id="UP000604273">
    <property type="component" value="Unassembled WGS sequence"/>
</dbReference>
<evidence type="ECO:0000256" key="1">
    <source>
        <dbReference type="SAM" id="MobiDB-lite"/>
    </source>
</evidence>
<evidence type="ECO:0000313" key="3">
    <source>
        <dbReference type="Proteomes" id="UP000604273"/>
    </source>
</evidence>
<protein>
    <submittedName>
        <fullName evidence="2">Uncharacterized protein</fullName>
    </submittedName>
</protein>
<feature type="region of interest" description="Disordered" evidence="1">
    <location>
        <begin position="1"/>
        <end position="94"/>
    </location>
</feature>
<accession>A0A8H4WRH1</accession>
<feature type="compositionally biased region" description="Low complexity" evidence="1">
    <location>
        <begin position="60"/>
        <end position="70"/>
    </location>
</feature>
<organism evidence="2 3">
    <name type="scientific">Fusarium gaditjirri</name>
    <dbReference type="NCBI Taxonomy" id="282569"/>
    <lineage>
        <taxon>Eukaryota</taxon>
        <taxon>Fungi</taxon>
        <taxon>Dikarya</taxon>
        <taxon>Ascomycota</taxon>
        <taxon>Pezizomycotina</taxon>
        <taxon>Sordariomycetes</taxon>
        <taxon>Hypocreomycetidae</taxon>
        <taxon>Hypocreales</taxon>
        <taxon>Nectriaceae</taxon>
        <taxon>Fusarium</taxon>
        <taxon>Fusarium nisikadoi species complex</taxon>
    </lineage>
</organism>
<comment type="caution">
    <text evidence="2">The sequence shown here is derived from an EMBL/GenBank/DDBJ whole genome shotgun (WGS) entry which is preliminary data.</text>
</comment>
<name>A0A8H4WRH1_9HYPO</name>
<feature type="region of interest" description="Disordered" evidence="1">
    <location>
        <begin position="173"/>
        <end position="231"/>
    </location>
</feature>
<dbReference type="OrthoDB" id="5084612at2759"/>
<gene>
    <name evidence="2" type="ORF">FGADI_10491</name>
</gene>
<dbReference type="EMBL" id="JABFAI010000290">
    <property type="protein sequence ID" value="KAF4947341.1"/>
    <property type="molecule type" value="Genomic_DNA"/>
</dbReference>
<reference evidence="2" key="2">
    <citation type="submission" date="2020-05" db="EMBL/GenBank/DDBJ databases">
        <authorList>
            <person name="Kim H.-S."/>
            <person name="Proctor R.H."/>
            <person name="Brown D.W."/>
        </authorList>
    </citation>
    <scope>NUCLEOTIDE SEQUENCE</scope>
    <source>
        <strain evidence="2">NRRL 45417</strain>
    </source>
</reference>
<evidence type="ECO:0000313" key="2">
    <source>
        <dbReference type="EMBL" id="KAF4947341.1"/>
    </source>
</evidence>
<dbReference type="AlphaFoldDB" id="A0A8H4WRH1"/>
<proteinExistence type="predicted"/>
<sequence length="231" mass="25417">MSDSDIEMASYPETPPRITPTNPESPKTPAVPDNGTPSSISRTGKPVKPRPSRACRDRASSSSSLSLGDRFATPIHRAGHRVTRSITPSRIQRHRPAANAHQRAQSFEHFLSSTRHLTQRNPSNDENIMVGFANGSFPVSGPALAPTSRSVLGESPPLPRRQDMRRLEQRIDALQIAPPRDADQPQPSKRREPLSYAISAWPITTQTSSKRPCEEPEQGASPIGHWWDGSD</sequence>